<accession>W7TQ27</accession>
<evidence type="ECO:0000256" key="1">
    <source>
        <dbReference type="SAM" id="MobiDB-lite"/>
    </source>
</evidence>
<feature type="compositionally biased region" description="Acidic residues" evidence="1">
    <location>
        <begin position="37"/>
        <end position="46"/>
    </location>
</feature>
<dbReference type="AlphaFoldDB" id="W7TQ27"/>
<protein>
    <submittedName>
        <fullName evidence="2">Uncharacterized protein</fullName>
    </submittedName>
</protein>
<proteinExistence type="predicted"/>
<comment type="caution">
    <text evidence="2">The sequence shown here is derived from an EMBL/GenBank/DDBJ whole genome shotgun (WGS) entry which is preliminary data.</text>
</comment>
<gene>
    <name evidence="2" type="ORF">Naga_102870g1</name>
</gene>
<dbReference type="Proteomes" id="UP000019335">
    <property type="component" value="Chromosome 11"/>
</dbReference>
<evidence type="ECO:0000313" key="2">
    <source>
        <dbReference type="EMBL" id="EWM25583.1"/>
    </source>
</evidence>
<name>W7TQ27_9STRA</name>
<organism evidence="2 3">
    <name type="scientific">Nannochloropsis gaditana</name>
    <dbReference type="NCBI Taxonomy" id="72520"/>
    <lineage>
        <taxon>Eukaryota</taxon>
        <taxon>Sar</taxon>
        <taxon>Stramenopiles</taxon>
        <taxon>Ochrophyta</taxon>
        <taxon>Eustigmatophyceae</taxon>
        <taxon>Eustigmatales</taxon>
        <taxon>Monodopsidaceae</taxon>
        <taxon>Nannochloropsis</taxon>
    </lineage>
</organism>
<dbReference type="EMBL" id="AZIL01000909">
    <property type="protein sequence ID" value="EWM25583.1"/>
    <property type="molecule type" value="Genomic_DNA"/>
</dbReference>
<dbReference type="InterPro" id="IPR022203">
    <property type="entry name" value="DUF3727"/>
</dbReference>
<reference evidence="2 3" key="1">
    <citation type="journal article" date="2014" name="Mol. Plant">
        <title>Chromosome Scale Genome Assembly and Transcriptome Profiling of Nannochloropsis gaditana in Nitrogen Depletion.</title>
        <authorList>
            <person name="Corteggiani Carpinelli E."/>
            <person name="Telatin A."/>
            <person name="Vitulo N."/>
            <person name="Forcato C."/>
            <person name="D'Angelo M."/>
            <person name="Schiavon R."/>
            <person name="Vezzi A."/>
            <person name="Giacometti G.M."/>
            <person name="Morosinotto T."/>
            <person name="Valle G."/>
        </authorList>
    </citation>
    <scope>NUCLEOTIDE SEQUENCE [LARGE SCALE GENOMIC DNA]</scope>
    <source>
        <strain evidence="2 3">B-31</strain>
    </source>
</reference>
<feature type="non-terminal residue" evidence="2">
    <location>
        <position position="1"/>
    </location>
</feature>
<dbReference type="Pfam" id="PF12527">
    <property type="entry name" value="DUF3727"/>
    <property type="match status" value="1"/>
</dbReference>
<evidence type="ECO:0000313" key="3">
    <source>
        <dbReference type="Proteomes" id="UP000019335"/>
    </source>
</evidence>
<feature type="region of interest" description="Disordered" evidence="1">
    <location>
        <begin position="1"/>
        <end position="46"/>
    </location>
</feature>
<sequence length="137" mass="15482">IGLCPCQIDPDFADRPAPPPGAKSEAPYYDFDARDDSYEEDEEEDLEDMAEPICDFTYQDKTFTVMKFVQPYFVVGEREAGKEGAWELLVGDKAEQVFDWVLESGECGNPPRFLSFPVVSTTTFPSGFLFSSFPLFF</sequence>
<keyword evidence="3" id="KW-1185">Reference proteome</keyword>